<evidence type="ECO:0000313" key="10">
    <source>
        <dbReference type="EMBL" id="CRK86176.1"/>
    </source>
</evidence>
<dbReference type="CDD" id="cd23592">
    <property type="entry name" value="TFP_LU_ECD_Crok"/>
    <property type="match status" value="1"/>
</dbReference>
<gene>
    <name evidence="10" type="ORF">CLUMA_CG000190</name>
</gene>
<dbReference type="PANTHER" id="PTHR33562">
    <property type="entry name" value="ATILLA, ISOFORM B-RELATED-RELATED"/>
    <property type="match status" value="1"/>
</dbReference>
<dbReference type="PANTHER" id="PTHR33562:SF27">
    <property type="entry name" value="PROTEIN QUIVER"/>
    <property type="match status" value="1"/>
</dbReference>
<dbReference type="Proteomes" id="UP000183832">
    <property type="component" value="Unassembled WGS sequence"/>
</dbReference>
<dbReference type="STRING" id="568069.A0A1J1HDY4"/>
<dbReference type="AlphaFoldDB" id="A0A1J1HDY4"/>
<comment type="subcellular location">
    <subcellularLocation>
        <location evidence="1">Membrane</location>
        <topology evidence="1">Lipid-anchor</topology>
        <topology evidence="1">GPI-anchor</topology>
    </subcellularLocation>
</comment>
<evidence type="ECO:0000256" key="3">
    <source>
        <dbReference type="ARBA" id="ARBA00022692"/>
    </source>
</evidence>
<name>A0A1J1HDY4_9DIPT</name>
<sequence length="249" mass="28388">MEIYSQIVLATIFLLVFTPQEGSSIKCWDCRSDLDPKCKDPFDNSTLSILDCRQAGQKEHLQGVEATMCRKIRQKVHGEWRYFRSCAWMGEPGIGGDERFCLMRTGSYNIFMEYCTFTAISCYQCSSQTDPKGVDKCGAYLKFNKTENIAIECNSDESHMPGSFCMKVVQQGPRGFIWDGRWRQVIRRCASVADTGVTGVCNWGVYENGVYWEECYCAEDKCNRSNNLKLSIKSLISTLSLVFVLKFLQ</sequence>
<proteinExistence type="predicted"/>
<feature type="signal peptide" evidence="9">
    <location>
        <begin position="1"/>
        <end position="22"/>
    </location>
</feature>
<evidence type="ECO:0000256" key="2">
    <source>
        <dbReference type="ARBA" id="ARBA00022622"/>
    </source>
</evidence>
<evidence type="ECO:0000256" key="9">
    <source>
        <dbReference type="SAM" id="SignalP"/>
    </source>
</evidence>
<evidence type="ECO:0000313" key="11">
    <source>
        <dbReference type="Proteomes" id="UP000183832"/>
    </source>
</evidence>
<dbReference type="InterPro" id="IPR050975">
    <property type="entry name" value="Sleep_regulator"/>
</dbReference>
<evidence type="ECO:0000256" key="6">
    <source>
        <dbReference type="ARBA" id="ARBA00023136"/>
    </source>
</evidence>
<dbReference type="GO" id="GO:0032222">
    <property type="term" value="P:regulation of synaptic transmission, cholinergic"/>
    <property type="evidence" value="ECO:0007669"/>
    <property type="project" value="InterPro"/>
</dbReference>
<keyword evidence="5" id="KW-1133">Transmembrane helix</keyword>
<feature type="chain" id="PRO_5009619010" evidence="9">
    <location>
        <begin position="23"/>
        <end position="249"/>
    </location>
</feature>
<dbReference type="GO" id="GO:0030431">
    <property type="term" value="P:sleep"/>
    <property type="evidence" value="ECO:0007669"/>
    <property type="project" value="InterPro"/>
</dbReference>
<evidence type="ECO:0000256" key="1">
    <source>
        <dbReference type="ARBA" id="ARBA00004589"/>
    </source>
</evidence>
<dbReference type="InterPro" id="IPR031424">
    <property type="entry name" value="QVR-like"/>
</dbReference>
<keyword evidence="7" id="KW-0325">Glycoprotein</keyword>
<accession>A0A1J1HDY4</accession>
<keyword evidence="8" id="KW-0449">Lipoprotein</keyword>
<protein>
    <submittedName>
        <fullName evidence="10">CLUMA_CG000190, isoform A</fullName>
    </submittedName>
</protein>
<dbReference type="EMBL" id="CVRI01000001">
    <property type="protein sequence ID" value="CRK86176.1"/>
    <property type="molecule type" value="Genomic_DNA"/>
</dbReference>
<evidence type="ECO:0000256" key="7">
    <source>
        <dbReference type="ARBA" id="ARBA00023180"/>
    </source>
</evidence>
<reference evidence="10 11" key="1">
    <citation type="submission" date="2015-04" db="EMBL/GenBank/DDBJ databases">
        <authorList>
            <person name="Syromyatnikov M.Y."/>
            <person name="Popov V.N."/>
        </authorList>
    </citation>
    <scope>NUCLEOTIDE SEQUENCE [LARGE SCALE GENOMIC DNA]</scope>
</reference>
<dbReference type="Pfam" id="PF17064">
    <property type="entry name" value="QVR"/>
    <property type="match status" value="2"/>
</dbReference>
<organism evidence="10 11">
    <name type="scientific">Clunio marinus</name>
    <dbReference type="NCBI Taxonomy" id="568069"/>
    <lineage>
        <taxon>Eukaryota</taxon>
        <taxon>Metazoa</taxon>
        <taxon>Ecdysozoa</taxon>
        <taxon>Arthropoda</taxon>
        <taxon>Hexapoda</taxon>
        <taxon>Insecta</taxon>
        <taxon>Pterygota</taxon>
        <taxon>Neoptera</taxon>
        <taxon>Endopterygota</taxon>
        <taxon>Diptera</taxon>
        <taxon>Nematocera</taxon>
        <taxon>Chironomoidea</taxon>
        <taxon>Chironomidae</taxon>
        <taxon>Clunio</taxon>
    </lineage>
</organism>
<keyword evidence="4 9" id="KW-0732">Signal</keyword>
<evidence type="ECO:0000256" key="4">
    <source>
        <dbReference type="ARBA" id="ARBA00022729"/>
    </source>
</evidence>
<keyword evidence="6" id="KW-0472">Membrane</keyword>
<evidence type="ECO:0000256" key="8">
    <source>
        <dbReference type="ARBA" id="ARBA00023288"/>
    </source>
</evidence>
<evidence type="ECO:0000256" key="5">
    <source>
        <dbReference type="ARBA" id="ARBA00022989"/>
    </source>
</evidence>
<keyword evidence="2" id="KW-0336">GPI-anchor</keyword>
<dbReference type="GO" id="GO:0098552">
    <property type="term" value="C:side of membrane"/>
    <property type="evidence" value="ECO:0007669"/>
    <property type="project" value="UniProtKB-KW"/>
</dbReference>
<keyword evidence="11" id="KW-1185">Reference proteome</keyword>
<dbReference type="OrthoDB" id="10046582at2759"/>
<keyword evidence="3" id="KW-0812">Transmembrane</keyword>